<reference evidence="3" key="1">
    <citation type="submission" date="2023-08" db="EMBL/GenBank/DDBJ databases">
        <authorList>
            <person name="Audoor S."/>
            <person name="Bilcke G."/>
        </authorList>
    </citation>
    <scope>NUCLEOTIDE SEQUENCE</scope>
</reference>
<dbReference type="Proteomes" id="UP001295423">
    <property type="component" value="Unassembled WGS sequence"/>
</dbReference>
<keyword evidence="4" id="KW-1185">Reference proteome</keyword>
<organism evidence="3 4">
    <name type="scientific">Cylindrotheca closterium</name>
    <dbReference type="NCBI Taxonomy" id="2856"/>
    <lineage>
        <taxon>Eukaryota</taxon>
        <taxon>Sar</taxon>
        <taxon>Stramenopiles</taxon>
        <taxon>Ochrophyta</taxon>
        <taxon>Bacillariophyta</taxon>
        <taxon>Bacillariophyceae</taxon>
        <taxon>Bacillariophycidae</taxon>
        <taxon>Bacillariales</taxon>
        <taxon>Bacillariaceae</taxon>
        <taxon>Cylindrotheca</taxon>
    </lineage>
</organism>
<keyword evidence="1" id="KW-0175">Coiled coil</keyword>
<gene>
    <name evidence="3" type="ORF">CYCCA115_LOCUS20174</name>
</gene>
<protein>
    <submittedName>
        <fullName evidence="3">Uncharacterized protein</fullName>
    </submittedName>
</protein>
<evidence type="ECO:0000256" key="1">
    <source>
        <dbReference type="SAM" id="Coils"/>
    </source>
</evidence>
<name>A0AAD2G597_9STRA</name>
<feature type="coiled-coil region" evidence="1">
    <location>
        <begin position="75"/>
        <end position="102"/>
    </location>
</feature>
<dbReference type="AlphaFoldDB" id="A0AAD2G597"/>
<evidence type="ECO:0000313" key="4">
    <source>
        <dbReference type="Proteomes" id="UP001295423"/>
    </source>
</evidence>
<dbReference type="EMBL" id="CAKOGP040002147">
    <property type="protein sequence ID" value="CAJ1963462.1"/>
    <property type="molecule type" value="Genomic_DNA"/>
</dbReference>
<comment type="caution">
    <text evidence="3">The sequence shown here is derived from an EMBL/GenBank/DDBJ whole genome shotgun (WGS) entry which is preliminary data.</text>
</comment>
<proteinExistence type="predicted"/>
<evidence type="ECO:0000313" key="3">
    <source>
        <dbReference type="EMBL" id="CAJ1963462.1"/>
    </source>
</evidence>
<keyword evidence="2" id="KW-0812">Transmembrane</keyword>
<evidence type="ECO:0000256" key="2">
    <source>
        <dbReference type="SAM" id="Phobius"/>
    </source>
</evidence>
<sequence>MKVTAVIEELLTQFVGFHHDDEWMYGEAEERRLQQESSGGGTTIGGIIGPLIIIGIILYCCRGNISSCFPSEEEKLDKERRKIEARADVEAAKNRLENTKMETEISQFKRANNAAVAQNLAQGRLYQAQANTTAAEARVHASTQVANSMALGVVQNLGTAATVEPMEIISPLEARTTVTVEER</sequence>
<keyword evidence="2" id="KW-0472">Membrane</keyword>
<accession>A0AAD2G597</accession>
<feature type="transmembrane region" description="Helical" evidence="2">
    <location>
        <begin position="40"/>
        <end position="59"/>
    </location>
</feature>
<keyword evidence="2" id="KW-1133">Transmembrane helix</keyword>